<dbReference type="InterPro" id="IPR026234">
    <property type="entry name" value="MRGPCRFAMILY"/>
</dbReference>
<dbReference type="InterPro" id="IPR017452">
    <property type="entry name" value="GPCR_Rhodpsn_7TM"/>
</dbReference>
<reference evidence="11" key="3">
    <citation type="submission" date="2025-09" db="UniProtKB">
        <authorList>
            <consortium name="Ensembl"/>
        </authorList>
    </citation>
    <scope>IDENTIFICATION</scope>
</reference>
<dbReference type="PRINTS" id="PR00237">
    <property type="entry name" value="GPCRRHODOPSN"/>
</dbReference>
<dbReference type="InterPro" id="IPR000276">
    <property type="entry name" value="GPCR_Rhodpsn"/>
</dbReference>
<feature type="transmembrane region" description="Helical" evidence="9">
    <location>
        <begin position="65"/>
        <end position="85"/>
    </location>
</feature>
<dbReference type="HOGENOM" id="CLU_009579_4_1_1"/>
<dbReference type="FunFam" id="1.20.1070.10:FF:000140">
    <property type="entry name" value="Mas-related G-protein coupled receptor member X2"/>
    <property type="match status" value="1"/>
</dbReference>
<reference evidence="12" key="1">
    <citation type="submission" date="2011-03" db="EMBL/GenBank/DDBJ databases">
        <title>Version 3 of the genome sequence of Otolemur garnettii (Bushbaby).</title>
        <authorList>
            <consortium name="The Broad Institute Genome Sequencing Platform"/>
            <person name="Di Palma F."/>
            <person name="Johnson J."/>
            <person name="Lander E.S."/>
            <person name="Lindblad-Toh K."/>
            <person name="Jaffe D.B."/>
            <person name="Gnerre S."/>
            <person name="MacCallum I."/>
            <person name="Przybylski D."/>
            <person name="Ribeiro F.J."/>
            <person name="Burton J.N."/>
            <person name="Walker B.J."/>
            <person name="Sharpe T."/>
            <person name="Hall G."/>
        </authorList>
    </citation>
    <scope>NUCLEOTIDE SEQUENCE [LARGE SCALE GENOMIC DNA]</scope>
</reference>
<dbReference type="Proteomes" id="UP000005225">
    <property type="component" value="Unassembled WGS sequence"/>
</dbReference>
<evidence type="ECO:0000256" key="7">
    <source>
        <dbReference type="ARBA" id="ARBA00023224"/>
    </source>
</evidence>
<dbReference type="Gene3D" id="1.20.1070.10">
    <property type="entry name" value="Rhodopsin 7-helix transmembrane proteins"/>
    <property type="match status" value="1"/>
</dbReference>
<keyword evidence="12" id="KW-1185">Reference proteome</keyword>
<evidence type="ECO:0000256" key="8">
    <source>
        <dbReference type="SAM" id="MobiDB-lite"/>
    </source>
</evidence>
<organism evidence="11 12">
    <name type="scientific">Otolemur garnettii</name>
    <name type="common">Small-eared galago</name>
    <name type="synonym">Garnett's greater bushbaby</name>
    <dbReference type="NCBI Taxonomy" id="30611"/>
    <lineage>
        <taxon>Eukaryota</taxon>
        <taxon>Metazoa</taxon>
        <taxon>Chordata</taxon>
        <taxon>Craniata</taxon>
        <taxon>Vertebrata</taxon>
        <taxon>Euteleostomi</taxon>
        <taxon>Mammalia</taxon>
        <taxon>Eutheria</taxon>
        <taxon>Euarchontoglires</taxon>
        <taxon>Primates</taxon>
        <taxon>Strepsirrhini</taxon>
        <taxon>Lorisiformes</taxon>
        <taxon>Galagidae</taxon>
        <taxon>Otolemur</taxon>
    </lineage>
</organism>
<evidence type="ECO:0000256" key="5">
    <source>
        <dbReference type="ARBA" id="ARBA00023136"/>
    </source>
</evidence>
<evidence type="ECO:0000313" key="12">
    <source>
        <dbReference type="Proteomes" id="UP000005225"/>
    </source>
</evidence>
<dbReference type="Pfam" id="PF00001">
    <property type="entry name" value="7tm_1"/>
    <property type="match status" value="1"/>
</dbReference>
<dbReference type="InParanoid" id="H0XZE7"/>
<name>H0XZE7_OTOGA</name>
<feature type="compositionally biased region" description="Polar residues" evidence="8">
    <location>
        <begin position="1"/>
        <end position="11"/>
    </location>
</feature>
<evidence type="ECO:0000256" key="3">
    <source>
        <dbReference type="ARBA" id="ARBA00022989"/>
    </source>
</evidence>
<evidence type="ECO:0000256" key="6">
    <source>
        <dbReference type="ARBA" id="ARBA00023170"/>
    </source>
</evidence>
<comment type="subcellular location">
    <subcellularLocation>
        <location evidence="1">Membrane</location>
        <topology evidence="1">Multi-pass membrane protein</topology>
    </subcellularLocation>
</comment>
<feature type="transmembrane region" description="Helical" evidence="9">
    <location>
        <begin position="248"/>
        <end position="276"/>
    </location>
</feature>
<keyword evidence="6" id="KW-0675">Receptor</keyword>
<dbReference type="eggNOG" id="ENOG502RTWA">
    <property type="taxonomic scope" value="Eukaryota"/>
</dbReference>
<dbReference type="PANTHER" id="PTHR11334">
    <property type="entry name" value="MAS-RELATED G-PROTEIN COUPLED RECEPTOR"/>
    <property type="match status" value="1"/>
</dbReference>
<feature type="region of interest" description="Disordered" evidence="8">
    <location>
        <begin position="1"/>
        <end position="20"/>
    </location>
</feature>
<evidence type="ECO:0000313" key="11">
    <source>
        <dbReference type="Ensembl" id="ENSOGAP00000021490.1"/>
    </source>
</evidence>
<dbReference type="GO" id="GO:0004930">
    <property type="term" value="F:G protein-coupled receptor activity"/>
    <property type="evidence" value="ECO:0007669"/>
    <property type="project" value="UniProtKB-KW"/>
</dbReference>
<feature type="domain" description="G-protein coupled receptors family 1 profile" evidence="10">
    <location>
        <begin position="45"/>
        <end position="273"/>
    </location>
</feature>
<dbReference type="AlphaFoldDB" id="H0XZE7"/>
<evidence type="ECO:0000256" key="2">
    <source>
        <dbReference type="ARBA" id="ARBA00022692"/>
    </source>
</evidence>
<dbReference type="GeneTree" id="ENSGT01030000234639"/>
<feature type="transmembrane region" description="Helical" evidence="9">
    <location>
        <begin position="138"/>
        <end position="160"/>
    </location>
</feature>
<keyword evidence="7" id="KW-0807">Transducer</keyword>
<protein>
    <recommendedName>
        <fullName evidence="10">G-protein coupled receptors family 1 profile domain-containing protein</fullName>
    </recommendedName>
</protein>
<dbReference type="STRING" id="30611.ENSOGAP00000021490"/>
<evidence type="ECO:0000256" key="4">
    <source>
        <dbReference type="ARBA" id="ARBA00023040"/>
    </source>
</evidence>
<evidence type="ECO:0000256" key="9">
    <source>
        <dbReference type="SAM" id="Phobius"/>
    </source>
</evidence>
<accession>H0XZE7</accession>
<reference evidence="11" key="2">
    <citation type="submission" date="2025-08" db="UniProtKB">
        <authorList>
            <consortium name="Ensembl"/>
        </authorList>
    </citation>
    <scope>IDENTIFICATION</scope>
</reference>
<dbReference type="EMBL" id="AAQR03002143">
    <property type="status" value="NOT_ANNOTATED_CDS"/>
    <property type="molecule type" value="Genomic_DNA"/>
</dbReference>
<dbReference type="OMA" id="DSVWCET"/>
<dbReference type="Ensembl" id="ENSOGAT00000031416.1">
    <property type="protein sequence ID" value="ENSOGAP00000021490.1"/>
    <property type="gene ID" value="ENSOGAG00000032813.1"/>
</dbReference>
<keyword evidence="5 9" id="KW-0472">Membrane</keyword>
<feature type="transmembrane region" description="Helical" evidence="9">
    <location>
        <begin position="215"/>
        <end position="242"/>
    </location>
</feature>
<dbReference type="GO" id="GO:0005886">
    <property type="term" value="C:plasma membrane"/>
    <property type="evidence" value="ECO:0007669"/>
    <property type="project" value="TreeGrafter"/>
</dbReference>
<feature type="transmembrane region" description="Helical" evidence="9">
    <location>
        <begin position="30"/>
        <end position="53"/>
    </location>
</feature>
<dbReference type="PRINTS" id="PR02108">
    <property type="entry name" value="MRGPCRFAMILY"/>
</dbReference>
<dbReference type="PANTHER" id="PTHR11334:SF34">
    <property type="entry name" value="MAS-RELATED G-PROTEIN COUPLED RECEPTOR MEMBER X3"/>
    <property type="match status" value="1"/>
</dbReference>
<evidence type="ECO:0000256" key="1">
    <source>
        <dbReference type="ARBA" id="ARBA00004141"/>
    </source>
</evidence>
<keyword evidence="2 9" id="KW-0812">Transmembrane</keyword>
<evidence type="ECO:0000259" key="10">
    <source>
        <dbReference type="PROSITE" id="PS50262"/>
    </source>
</evidence>
<dbReference type="PROSITE" id="PS50262">
    <property type="entry name" value="G_PROTEIN_RECEP_F1_2"/>
    <property type="match status" value="1"/>
</dbReference>
<sequence length="303" mass="34715">STEPAWSTEPTSRNENHEPHSRRCDLENWITTWVLLIITLVGLAGNAVVLWVLGFRMHRNAFSVYILNLAAADFLYLCCNTVRALTKLFDVFSSIPLILASVGMFSYFTGLSMLSAISTERCLSALWPIWYRCHRPRHMSAVVCALLWALSLFLSTLKFLICYFLDEIGDHSVSPIFDFIVSSCLMVLFVILCGSSLALLTRFLCGYGRMRMTRLYLTILLTMLVFLVCGLPWGIYWFLLFWFIEVDIVLPCYFVAVSIMLSSVNSSANPLIYFFIGYIRQQRQGRRQTLKMVVQRALQDTPE</sequence>
<keyword evidence="3 9" id="KW-1133">Transmembrane helix</keyword>
<feature type="transmembrane region" description="Helical" evidence="9">
    <location>
        <begin position="180"/>
        <end position="203"/>
    </location>
</feature>
<keyword evidence="4" id="KW-0297">G-protein coupled receptor</keyword>
<proteinExistence type="predicted"/>
<feature type="transmembrane region" description="Helical" evidence="9">
    <location>
        <begin position="97"/>
        <end position="117"/>
    </location>
</feature>
<dbReference type="SUPFAM" id="SSF81321">
    <property type="entry name" value="Family A G protein-coupled receptor-like"/>
    <property type="match status" value="1"/>
</dbReference>